<dbReference type="GO" id="GO:0004497">
    <property type="term" value="F:monooxygenase activity"/>
    <property type="evidence" value="ECO:0007669"/>
    <property type="project" value="UniProtKB-KW"/>
</dbReference>
<evidence type="ECO:0000313" key="6">
    <source>
        <dbReference type="Proteomes" id="UP001291653"/>
    </source>
</evidence>
<keyword evidence="1" id="KW-0285">Flavoprotein</keyword>
<dbReference type="SUPFAM" id="SSF51412">
    <property type="entry name" value="Inosine monophosphate dehydrogenase (IMPDH)"/>
    <property type="match status" value="1"/>
</dbReference>
<dbReference type="Gene3D" id="3.20.20.70">
    <property type="entry name" value="Aldolase class I"/>
    <property type="match status" value="1"/>
</dbReference>
<dbReference type="PANTHER" id="PTHR32332">
    <property type="entry name" value="2-NITROPROPANE DIOXYGENASE"/>
    <property type="match status" value="1"/>
</dbReference>
<dbReference type="PANTHER" id="PTHR32332:SF38">
    <property type="entry name" value="MONOOXYGENASE RV1533-RELATED"/>
    <property type="match status" value="1"/>
</dbReference>
<evidence type="ECO:0000256" key="2">
    <source>
        <dbReference type="ARBA" id="ARBA00022643"/>
    </source>
</evidence>
<protein>
    <submittedName>
        <fullName evidence="5">Nitronate monooxygenase family protein</fullName>
    </submittedName>
</protein>
<dbReference type="EMBL" id="BSBI01000009">
    <property type="protein sequence ID" value="GLF96961.1"/>
    <property type="molecule type" value="Genomic_DNA"/>
</dbReference>
<name>A0ABQ5P2Y8_9ACTN</name>
<dbReference type="InterPro" id="IPR013785">
    <property type="entry name" value="Aldolase_TIM"/>
</dbReference>
<evidence type="ECO:0000256" key="4">
    <source>
        <dbReference type="SAM" id="MobiDB-lite"/>
    </source>
</evidence>
<dbReference type="CDD" id="cd04730">
    <property type="entry name" value="NPD_like"/>
    <property type="match status" value="1"/>
</dbReference>
<comment type="caution">
    <text evidence="5">The sequence shown here is derived from an EMBL/GenBank/DDBJ whole genome shotgun (WGS) entry which is preliminary data.</text>
</comment>
<dbReference type="InterPro" id="IPR004136">
    <property type="entry name" value="NMO"/>
</dbReference>
<sequence>METELSHELGIEHALFGFTPFPAVAAALSRAGGFGVLGAVRYTDPDELRRDLDLLERLSGGHPYGLDVVMPARTVEGVTEADVEAMIPEGHRRFVEDLLDRHGVPPLPEGERSGWRITGWLEQVARAQLDVAFDHPVRLLANALGPPPADIVARAHDRGVKVAALAGSAHHARRHAEAGIDIVVAQGYEAGGHTGEIATMVLTPEAVAAVDPLPVLAAGGIGSGEQIAAALALGAQGVWLGSLWLTTTEARLPSRALTEKLLAAGSGDTVRSRALTGKPARQLRTGWTDAWDDPAGPGALPMPLQGLLVADAVSRIQRHEVVPLLGTPVGQIVGSMTTERSVRAVVDDLTRGFDRAVRRLSRIAGTGIAGTTASPASPANAGGGATGAGR</sequence>
<accession>A0ABQ5P2Y8</accession>
<feature type="compositionally biased region" description="Low complexity" evidence="4">
    <location>
        <begin position="369"/>
        <end position="380"/>
    </location>
</feature>
<keyword evidence="5" id="KW-0503">Monooxygenase</keyword>
<gene>
    <name evidence="5" type="ORF">SYYSPA8_21710</name>
</gene>
<feature type="compositionally biased region" description="Gly residues" evidence="4">
    <location>
        <begin position="381"/>
        <end position="390"/>
    </location>
</feature>
<dbReference type="Pfam" id="PF03060">
    <property type="entry name" value="NMO"/>
    <property type="match status" value="1"/>
</dbReference>
<organism evidence="5 6">
    <name type="scientific">Streptomyces yaizuensis</name>
    <dbReference type="NCBI Taxonomy" id="2989713"/>
    <lineage>
        <taxon>Bacteria</taxon>
        <taxon>Bacillati</taxon>
        <taxon>Actinomycetota</taxon>
        <taxon>Actinomycetes</taxon>
        <taxon>Kitasatosporales</taxon>
        <taxon>Streptomycetaceae</taxon>
        <taxon>Streptomyces</taxon>
    </lineage>
</organism>
<dbReference type="Proteomes" id="UP001291653">
    <property type="component" value="Unassembled WGS sequence"/>
</dbReference>
<keyword evidence="6" id="KW-1185">Reference proteome</keyword>
<keyword evidence="3" id="KW-0560">Oxidoreductase</keyword>
<evidence type="ECO:0000313" key="5">
    <source>
        <dbReference type="EMBL" id="GLF96961.1"/>
    </source>
</evidence>
<keyword evidence="2" id="KW-0288">FMN</keyword>
<reference evidence="5 6" key="1">
    <citation type="submission" date="2022-10" db="EMBL/GenBank/DDBJ databases">
        <title>Draft genome sequence of Streptomyces sp. YSPA8.</title>
        <authorList>
            <person name="Moriuchi R."/>
            <person name="Dohra H."/>
            <person name="Yamamura H."/>
            <person name="Kodani S."/>
        </authorList>
    </citation>
    <scope>NUCLEOTIDE SEQUENCE [LARGE SCALE GENOMIC DNA]</scope>
    <source>
        <strain evidence="5 6">YSPA8</strain>
    </source>
</reference>
<proteinExistence type="predicted"/>
<feature type="region of interest" description="Disordered" evidence="4">
    <location>
        <begin position="368"/>
        <end position="390"/>
    </location>
</feature>
<evidence type="ECO:0000256" key="1">
    <source>
        <dbReference type="ARBA" id="ARBA00022630"/>
    </source>
</evidence>
<evidence type="ECO:0000256" key="3">
    <source>
        <dbReference type="ARBA" id="ARBA00023002"/>
    </source>
</evidence>